<keyword evidence="4" id="KW-1185">Reference proteome</keyword>
<protein>
    <recommendedName>
        <fullName evidence="5">Secreted protein</fullName>
    </recommendedName>
</protein>
<evidence type="ECO:0000313" key="3">
    <source>
        <dbReference type="EMBL" id="RPA82010.1"/>
    </source>
</evidence>
<keyword evidence="1" id="KW-0812">Transmembrane</keyword>
<proteinExistence type="predicted"/>
<gene>
    <name evidence="3" type="ORF">BJ508DRAFT_103355</name>
</gene>
<dbReference type="EMBL" id="ML119675">
    <property type="protein sequence ID" value="RPA82010.1"/>
    <property type="molecule type" value="Genomic_DNA"/>
</dbReference>
<keyword evidence="1" id="KW-1133">Transmembrane helix</keyword>
<evidence type="ECO:0000256" key="2">
    <source>
        <dbReference type="SAM" id="SignalP"/>
    </source>
</evidence>
<feature type="chain" id="PRO_5018126959" description="Secreted protein" evidence="2">
    <location>
        <begin position="19"/>
        <end position="143"/>
    </location>
</feature>
<reference evidence="3 4" key="1">
    <citation type="journal article" date="2018" name="Nat. Ecol. Evol.">
        <title>Pezizomycetes genomes reveal the molecular basis of ectomycorrhizal truffle lifestyle.</title>
        <authorList>
            <person name="Murat C."/>
            <person name="Payen T."/>
            <person name="Noel B."/>
            <person name="Kuo A."/>
            <person name="Morin E."/>
            <person name="Chen J."/>
            <person name="Kohler A."/>
            <person name="Krizsan K."/>
            <person name="Balestrini R."/>
            <person name="Da Silva C."/>
            <person name="Montanini B."/>
            <person name="Hainaut M."/>
            <person name="Levati E."/>
            <person name="Barry K.W."/>
            <person name="Belfiori B."/>
            <person name="Cichocki N."/>
            <person name="Clum A."/>
            <person name="Dockter R.B."/>
            <person name="Fauchery L."/>
            <person name="Guy J."/>
            <person name="Iotti M."/>
            <person name="Le Tacon F."/>
            <person name="Lindquist E.A."/>
            <person name="Lipzen A."/>
            <person name="Malagnac F."/>
            <person name="Mello A."/>
            <person name="Molinier V."/>
            <person name="Miyauchi S."/>
            <person name="Poulain J."/>
            <person name="Riccioni C."/>
            <person name="Rubini A."/>
            <person name="Sitrit Y."/>
            <person name="Splivallo R."/>
            <person name="Traeger S."/>
            <person name="Wang M."/>
            <person name="Zifcakova L."/>
            <person name="Wipf D."/>
            <person name="Zambonelli A."/>
            <person name="Paolocci F."/>
            <person name="Nowrousian M."/>
            <person name="Ottonello S."/>
            <person name="Baldrian P."/>
            <person name="Spatafora J.W."/>
            <person name="Henrissat B."/>
            <person name="Nagy L.G."/>
            <person name="Aury J.M."/>
            <person name="Wincker P."/>
            <person name="Grigoriev I.V."/>
            <person name="Bonfante P."/>
            <person name="Martin F.M."/>
        </authorList>
    </citation>
    <scope>NUCLEOTIDE SEQUENCE [LARGE SCALE GENOMIC DNA]</scope>
    <source>
        <strain evidence="3 4">RN42</strain>
    </source>
</reference>
<dbReference type="AlphaFoldDB" id="A0A3N4ICY9"/>
<evidence type="ECO:0000256" key="1">
    <source>
        <dbReference type="SAM" id="Phobius"/>
    </source>
</evidence>
<accession>A0A3N4ICY9</accession>
<keyword evidence="1" id="KW-0472">Membrane</keyword>
<keyword evidence="2" id="KW-0732">Signal</keyword>
<evidence type="ECO:0008006" key="5">
    <source>
        <dbReference type="Google" id="ProtNLM"/>
    </source>
</evidence>
<feature type="signal peptide" evidence="2">
    <location>
        <begin position="1"/>
        <end position="18"/>
    </location>
</feature>
<organism evidence="3 4">
    <name type="scientific">Ascobolus immersus RN42</name>
    <dbReference type="NCBI Taxonomy" id="1160509"/>
    <lineage>
        <taxon>Eukaryota</taxon>
        <taxon>Fungi</taxon>
        <taxon>Dikarya</taxon>
        <taxon>Ascomycota</taxon>
        <taxon>Pezizomycotina</taxon>
        <taxon>Pezizomycetes</taxon>
        <taxon>Pezizales</taxon>
        <taxon>Ascobolaceae</taxon>
        <taxon>Ascobolus</taxon>
    </lineage>
</organism>
<dbReference type="Proteomes" id="UP000275078">
    <property type="component" value="Unassembled WGS sequence"/>
</dbReference>
<name>A0A3N4ICY9_ASCIM</name>
<evidence type="ECO:0000313" key="4">
    <source>
        <dbReference type="Proteomes" id="UP000275078"/>
    </source>
</evidence>
<sequence length="143" mass="16608">MRKAVCFVGLCNCLFVECFLRCWDSGATELIQGPPWVRKSQEGGRLARFCRISNGSALSSSLFLQHHFRSVSPNFFHSQQLIEASSFLWCRSLFLLCYLSLLFCFPTFSLNRTETSFNQPIWTFFLFRTYLHAIRPLLVPSFD</sequence>
<feature type="transmembrane region" description="Helical" evidence="1">
    <location>
        <begin position="88"/>
        <end position="108"/>
    </location>
</feature>